<feature type="compositionally biased region" description="Polar residues" evidence="3">
    <location>
        <begin position="361"/>
        <end position="384"/>
    </location>
</feature>
<dbReference type="Gene3D" id="2.30.30.40">
    <property type="entry name" value="SH3 Domains"/>
    <property type="match status" value="1"/>
</dbReference>
<dbReference type="InterPro" id="IPR001452">
    <property type="entry name" value="SH3_domain"/>
</dbReference>
<feature type="domain" description="SH3" evidence="4">
    <location>
        <begin position="457"/>
        <end position="516"/>
    </location>
</feature>
<accession>A0A2R5G0W0</accession>
<name>A0A2R5G0W0_9STRA</name>
<dbReference type="PANTHER" id="PTHR47174:SF1">
    <property type="entry name" value="REDUCED VIABILITY UPON STARVATION PROTEIN 167"/>
    <property type="match status" value="1"/>
</dbReference>
<dbReference type="Gene3D" id="1.20.1270.60">
    <property type="entry name" value="Arfaptin homology (AH) domain/BAR domain"/>
    <property type="match status" value="1"/>
</dbReference>
<dbReference type="GO" id="GO:0031097">
    <property type="term" value="C:medial cortex"/>
    <property type="evidence" value="ECO:0007669"/>
    <property type="project" value="TreeGrafter"/>
</dbReference>
<evidence type="ECO:0000256" key="1">
    <source>
        <dbReference type="ARBA" id="ARBA00022443"/>
    </source>
</evidence>
<dbReference type="EMBL" id="BEYU01000001">
    <property type="protein sequence ID" value="GBG23929.1"/>
    <property type="molecule type" value="Genomic_DNA"/>
</dbReference>
<keyword evidence="5" id="KW-0418">Kinase</keyword>
<dbReference type="Pfam" id="PF03114">
    <property type="entry name" value="BAR"/>
    <property type="match status" value="1"/>
</dbReference>
<dbReference type="Proteomes" id="UP000241890">
    <property type="component" value="Unassembled WGS sequence"/>
</dbReference>
<sequence length="516" mass="56731">MKSFKMMKRRSVQKLMVTSGKSEPTLYDASYETLVQEFLTLERHLTSILGKLKSSRRATERSCAVHAALASYFSLPFVDTTEQQSQIIQQHRQQHEPGKAEEGEALGSPASHPFTNGVTQSTHPHDSLYVADCYYKLHTNVQTSAMKVLQDQAIDKLERILKEDFPARKRLIAQDAGLRTDVESYRRRVRALTDKGREGNDPSLQKFTAKLESASNEYQRKHQELSDDLTSFCANRKTMLEPIYSAFVATQLELHAFMAHQLREIVNQAQTFDSVENARESVQDYIIAGGVPALKSKPKEHLFSRLQNRLAGKHHAKGTLGHPVHQDLNSPQSSSMTSPQSYSDVGDGKMSNGGPGPTSPGFGQNSQSSHAFASPGSISQTSTDIPGDENEQKNGSSLDATASAPMTNGSEKSGAASPPTAPASAMTLGSQASIRNGTSEKGTPPAQRSPQPAMSPDGHELYIATFTFDPVDDGDLAFKKNDIIKVLEKIDEGWWRCELDGREGVVPTTYIKRYET</sequence>
<feature type="region of interest" description="Disordered" evidence="3">
    <location>
        <begin position="313"/>
        <end position="458"/>
    </location>
</feature>
<dbReference type="InParanoid" id="A0A2R5G0W0"/>
<dbReference type="GO" id="GO:0006897">
    <property type="term" value="P:endocytosis"/>
    <property type="evidence" value="ECO:0007669"/>
    <property type="project" value="InterPro"/>
</dbReference>
<feature type="compositionally biased region" description="Polar residues" evidence="3">
    <location>
        <begin position="393"/>
        <end position="411"/>
    </location>
</feature>
<dbReference type="Pfam" id="PF07653">
    <property type="entry name" value="SH3_2"/>
    <property type="match status" value="1"/>
</dbReference>
<dbReference type="InterPro" id="IPR046982">
    <property type="entry name" value="BIN3/RVS161-like"/>
</dbReference>
<keyword evidence="6" id="KW-1185">Reference proteome</keyword>
<feature type="compositionally biased region" description="Low complexity" evidence="3">
    <location>
        <begin position="413"/>
        <end position="425"/>
    </location>
</feature>
<dbReference type="GO" id="GO:0043332">
    <property type="term" value="C:mating projection tip"/>
    <property type="evidence" value="ECO:0007669"/>
    <property type="project" value="TreeGrafter"/>
</dbReference>
<feature type="compositionally biased region" description="Low complexity" evidence="3">
    <location>
        <begin position="330"/>
        <end position="343"/>
    </location>
</feature>
<evidence type="ECO:0000313" key="5">
    <source>
        <dbReference type="EMBL" id="GBG23929.1"/>
    </source>
</evidence>
<dbReference type="InterPro" id="IPR036028">
    <property type="entry name" value="SH3-like_dom_sf"/>
</dbReference>
<comment type="caution">
    <text evidence="5">The sequence shown here is derived from an EMBL/GenBank/DDBJ whole genome shotgun (WGS) entry which is preliminary data.</text>
</comment>
<dbReference type="InterPro" id="IPR027267">
    <property type="entry name" value="AH/BAR_dom_sf"/>
</dbReference>
<dbReference type="SUPFAM" id="SSF50044">
    <property type="entry name" value="SH3-domain"/>
    <property type="match status" value="1"/>
</dbReference>
<dbReference type="PRINTS" id="PR00452">
    <property type="entry name" value="SH3DOMAIN"/>
</dbReference>
<feature type="region of interest" description="Disordered" evidence="3">
    <location>
        <begin position="84"/>
        <end position="121"/>
    </location>
</feature>
<dbReference type="SUPFAM" id="SSF103657">
    <property type="entry name" value="BAR/IMD domain-like"/>
    <property type="match status" value="1"/>
</dbReference>
<gene>
    <name evidence="5" type="ORF">FCC1311_001482</name>
</gene>
<dbReference type="GO" id="GO:0097320">
    <property type="term" value="P:plasma membrane tubulation"/>
    <property type="evidence" value="ECO:0007669"/>
    <property type="project" value="TreeGrafter"/>
</dbReference>
<evidence type="ECO:0000256" key="2">
    <source>
        <dbReference type="PROSITE-ProRule" id="PRU00192"/>
    </source>
</evidence>
<evidence type="ECO:0000313" key="6">
    <source>
        <dbReference type="Proteomes" id="UP000241890"/>
    </source>
</evidence>
<dbReference type="GO" id="GO:0015629">
    <property type="term" value="C:actin cytoskeleton"/>
    <property type="evidence" value="ECO:0007669"/>
    <property type="project" value="TreeGrafter"/>
</dbReference>
<dbReference type="PANTHER" id="PTHR47174">
    <property type="entry name" value="BRIDGING INTEGRATOR 3"/>
    <property type="match status" value="1"/>
</dbReference>
<feature type="compositionally biased region" description="Basic and acidic residues" evidence="3">
    <location>
        <begin position="93"/>
        <end position="102"/>
    </location>
</feature>
<dbReference type="GO" id="GO:0008289">
    <property type="term" value="F:lipid binding"/>
    <property type="evidence" value="ECO:0007669"/>
    <property type="project" value="TreeGrafter"/>
</dbReference>
<dbReference type="AlphaFoldDB" id="A0A2R5G0W0"/>
<protein>
    <submittedName>
        <fullName evidence="5">SH3 domain-containing kinase-binding protein 1</fullName>
    </submittedName>
</protein>
<evidence type="ECO:0000256" key="3">
    <source>
        <dbReference type="SAM" id="MobiDB-lite"/>
    </source>
</evidence>
<feature type="compositionally biased region" description="Polar residues" evidence="3">
    <location>
        <begin position="427"/>
        <end position="452"/>
    </location>
</feature>
<keyword evidence="1 2" id="KW-0728">SH3 domain</keyword>
<dbReference type="GO" id="GO:1990528">
    <property type="term" value="C:Rvs161p-Rvs167p complex"/>
    <property type="evidence" value="ECO:0007669"/>
    <property type="project" value="TreeGrafter"/>
</dbReference>
<dbReference type="PROSITE" id="PS50002">
    <property type="entry name" value="SH3"/>
    <property type="match status" value="1"/>
</dbReference>
<dbReference type="CDD" id="cd07307">
    <property type="entry name" value="BAR"/>
    <property type="match status" value="1"/>
</dbReference>
<dbReference type="GO" id="GO:0051666">
    <property type="term" value="P:actin cortical patch localization"/>
    <property type="evidence" value="ECO:0007669"/>
    <property type="project" value="InterPro"/>
</dbReference>
<dbReference type="OrthoDB" id="199301at2759"/>
<dbReference type="CDD" id="cd00174">
    <property type="entry name" value="SH3"/>
    <property type="match status" value="1"/>
</dbReference>
<keyword evidence="5" id="KW-0808">Transferase</keyword>
<organism evidence="5 6">
    <name type="scientific">Hondaea fermentalgiana</name>
    <dbReference type="NCBI Taxonomy" id="2315210"/>
    <lineage>
        <taxon>Eukaryota</taxon>
        <taxon>Sar</taxon>
        <taxon>Stramenopiles</taxon>
        <taxon>Bigyra</taxon>
        <taxon>Labyrinthulomycetes</taxon>
        <taxon>Thraustochytrida</taxon>
        <taxon>Thraustochytriidae</taxon>
        <taxon>Hondaea</taxon>
    </lineage>
</organism>
<dbReference type="InterPro" id="IPR004148">
    <property type="entry name" value="BAR_dom"/>
</dbReference>
<proteinExistence type="predicted"/>
<dbReference type="SMART" id="SM00326">
    <property type="entry name" value="SH3"/>
    <property type="match status" value="1"/>
</dbReference>
<reference evidence="5 6" key="1">
    <citation type="submission" date="2017-12" db="EMBL/GenBank/DDBJ databases">
        <title>Sequencing, de novo assembly and annotation of complete genome of a new Thraustochytrid species, strain FCC1311.</title>
        <authorList>
            <person name="Sedici K."/>
            <person name="Godart F."/>
            <person name="Aiese Cigliano R."/>
            <person name="Sanseverino W."/>
            <person name="Barakat M."/>
            <person name="Ortet P."/>
            <person name="Marechal E."/>
            <person name="Cagnac O."/>
            <person name="Amato A."/>
        </authorList>
    </citation>
    <scope>NUCLEOTIDE SEQUENCE [LARGE SCALE GENOMIC DNA]</scope>
</reference>
<evidence type="ECO:0000259" key="4">
    <source>
        <dbReference type="PROSITE" id="PS50002"/>
    </source>
</evidence>
<dbReference type="GO" id="GO:0016301">
    <property type="term" value="F:kinase activity"/>
    <property type="evidence" value="ECO:0007669"/>
    <property type="project" value="UniProtKB-KW"/>
</dbReference>